<gene>
    <name evidence="3" type="ORF">ACET3X_005001</name>
</gene>
<comment type="caution">
    <text evidence="3">The sequence shown here is derived from an EMBL/GenBank/DDBJ whole genome shotgun (WGS) entry which is preliminary data.</text>
</comment>
<dbReference type="PANTHER" id="PTHR10963">
    <property type="entry name" value="GLYCOSYL HYDROLASE-RELATED"/>
    <property type="match status" value="1"/>
</dbReference>
<dbReference type="InterPro" id="IPR050546">
    <property type="entry name" value="Glycosyl_Hydrlase_16"/>
</dbReference>
<evidence type="ECO:0000256" key="1">
    <source>
        <dbReference type="SAM" id="SignalP"/>
    </source>
</evidence>
<name>A0ABR3ULR0_9PLEO</name>
<sequence length="494" mass="52995">MAILRTLLAIASVVSLTTGYELKARYDAGNFFDDSSFRFYSGWDKFTHGLALYVSKEEATQLGLARIEDGKVHLGVDTNQVLTPQEPGEGYGRKSIRLEGVQTFDNGLFIADFDHLPSGCGMWPALWLLHDNADQEDWYSEFDIVEGVSKNSWNELSIHTAQTPCKMRDNGGTGQTRDDLECSGGQDCGVNGPNGSFGQAFNDHHGGVWAAQVNNDGIKVWFFARGSEPSDLNSDQPDPSRCGKPVMNFVGDGCDIQKTFKKMKIILNITFCGRDAGGDSWSSYSGCAAETHDDSCNHFVATNPDKFKEVFYLINSVRVYQIDVDMNHQENSLPSAAMPTTLASFYGKHLSALASEADSEAIVITTIVATTKVMTLPATLTGGDDYDPYNPSAAAAAVKPTGIAIGGINYGPHNPLASSAKLVDTTTGGINYTPYDPSEISGKPIGITIGGINYVPYNPSAKSTKLVGTTIGGINYGPYDPLATSSQLGASTTT</sequence>
<dbReference type="GeneID" id="96085323"/>
<dbReference type="InterPro" id="IPR013320">
    <property type="entry name" value="ConA-like_dom_sf"/>
</dbReference>
<reference evidence="3 4" key="1">
    <citation type="submission" date="2024-09" db="EMBL/GenBank/DDBJ databases">
        <title>T2T genomes of carrot and Alternaria dauci and their utility for understanding host-pathogen interaction during carrot leaf blight disease.</title>
        <authorList>
            <person name="Liu W."/>
            <person name="Xu S."/>
            <person name="Ou C."/>
            <person name="Liu X."/>
            <person name="Zhuang F."/>
            <person name="Deng X.W."/>
        </authorList>
    </citation>
    <scope>NUCLEOTIDE SEQUENCE [LARGE SCALE GENOMIC DNA]</scope>
    <source>
        <strain evidence="3 4">A2016</strain>
    </source>
</reference>
<dbReference type="InterPro" id="IPR000757">
    <property type="entry name" value="Beta-glucanase-like"/>
</dbReference>
<evidence type="ECO:0000313" key="3">
    <source>
        <dbReference type="EMBL" id="KAL1796461.1"/>
    </source>
</evidence>
<proteinExistence type="predicted"/>
<accession>A0ABR3ULR0</accession>
<dbReference type="Proteomes" id="UP001578633">
    <property type="component" value="Chromosome 4"/>
</dbReference>
<protein>
    <recommendedName>
        <fullName evidence="2">GH16 domain-containing protein</fullName>
    </recommendedName>
</protein>
<dbReference type="Pfam" id="PF26113">
    <property type="entry name" value="GH16_XgeA"/>
    <property type="match status" value="1"/>
</dbReference>
<dbReference type="RefSeq" id="XP_069307045.1">
    <property type="nucleotide sequence ID" value="XM_069451158.1"/>
</dbReference>
<dbReference type="PROSITE" id="PS51762">
    <property type="entry name" value="GH16_2"/>
    <property type="match status" value="1"/>
</dbReference>
<feature type="chain" id="PRO_5045084202" description="GH16 domain-containing protein" evidence="1">
    <location>
        <begin position="20"/>
        <end position="494"/>
    </location>
</feature>
<organism evidence="3 4">
    <name type="scientific">Alternaria dauci</name>
    <dbReference type="NCBI Taxonomy" id="48095"/>
    <lineage>
        <taxon>Eukaryota</taxon>
        <taxon>Fungi</taxon>
        <taxon>Dikarya</taxon>
        <taxon>Ascomycota</taxon>
        <taxon>Pezizomycotina</taxon>
        <taxon>Dothideomycetes</taxon>
        <taxon>Pleosporomycetidae</taxon>
        <taxon>Pleosporales</taxon>
        <taxon>Pleosporineae</taxon>
        <taxon>Pleosporaceae</taxon>
        <taxon>Alternaria</taxon>
        <taxon>Alternaria sect. Porri</taxon>
    </lineage>
</organism>
<evidence type="ECO:0000313" key="4">
    <source>
        <dbReference type="Proteomes" id="UP001578633"/>
    </source>
</evidence>
<dbReference type="SUPFAM" id="SSF49899">
    <property type="entry name" value="Concanavalin A-like lectins/glucanases"/>
    <property type="match status" value="1"/>
</dbReference>
<keyword evidence="1" id="KW-0732">Signal</keyword>
<dbReference type="Gene3D" id="2.60.120.200">
    <property type="match status" value="1"/>
</dbReference>
<feature type="domain" description="GH16" evidence="2">
    <location>
        <begin position="20"/>
        <end position="325"/>
    </location>
</feature>
<dbReference type="PANTHER" id="PTHR10963:SF24">
    <property type="entry name" value="GLYCOSIDASE C21B10.07-RELATED"/>
    <property type="match status" value="1"/>
</dbReference>
<evidence type="ECO:0000259" key="2">
    <source>
        <dbReference type="PROSITE" id="PS51762"/>
    </source>
</evidence>
<dbReference type="EMBL" id="JBHGVX010000004">
    <property type="protein sequence ID" value="KAL1796461.1"/>
    <property type="molecule type" value="Genomic_DNA"/>
</dbReference>
<feature type="signal peptide" evidence="1">
    <location>
        <begin position="1"/>
        <end position="19"/>
    </location>
</feature>
<keyword evidence="4" id="KW-1185">Reference proteome</keyword>